<dbReference type="FunFam" id="3.40.50.300:FF:001197">
    <property type="entry name" value="Putative ATP-binding cassette family ATPase"/>
    <property type="match status" value="1"/>
</dbReference>
<dbReference type="InterPro" id="IPR050611">
    <property type="entry name" value="ABCF"/>
</dbReference>
<dbReference type="InterPro" id="IPR032781">
    <property type="entry name" value="ABC_tran_Xtn"/>
</dbReference>
<evidence type="ECO:0000256" key="1">
    <source>
        <dbReference type="ARBA" id="ARBA00022737"/>
    </source>
</evidence>
<keyword evidence="3" id="KW-0067">ATP-binding</keyword>
<feature type="domain" description="ABC transporter" evidence="5">
    <location>
        <begin position="362"/>
        <end position="621"/>
    </location>
</feature>
<dbReference type="GeneID" id="34945724"/>
<dbReference type="Pfam" id="PF12848">
    <property type="entry name" value="ABC_tran_Xtn"/>
    <property type="match status" value="1"/>
</dbReference>
<feature type="coiled-coil region" evidence="4">
    <location>
        <begin position="298"/>
        <end position="351"/>
    </location>
</feature>
<dbReference type="FunFam" id="3.40.50.300:FF:001092">
    <property type="entry name" value="ATP-binding cassette sub-family F member 2"/>
    <property type="match status" value="1"/>
</dbReference>
<evidence type="ECO:0000256" key="4">
    <source>
        <dbReference type="SAM" id="Coils"/>
    </source>
</evidence>
<evidence type="ECO:0000313" key="6">
    <source>
        <dbReference type="EMBL" id="CEF97320.1"/>
    </source>
</evidence>
<keyword evidence="7" id="KW-1185">Reference proteome</keyword>
<dbReference type="RefSeq" id="XP_022838627.1">
    <property type="nucleotide sequence ID" value="XM_022984907.1"/>
</dbReference>
<comment type="caution">
    <text evidence="6">The sequence shown here is derived from an EMBL/GenBank/DDBJ whole genome shotgun (WGS) entry which is preliminary data.</text>
</comment>
<evidence type="ECO:0000256" key="3">
    <source>
        <dbReference type="ARBA" id="ARBA00022840"/>
    </source>
</evidence>
<dbReference type="SMART" id="SM00382">
    <property type="entry name" value="AAA"/>
    <property type="match status" value="2"/>
</dbReference>
<evidence type="ECO:0000313" key="7">
    <source>
        <dbReference type="Proteomes" id="UP000009170"/>
    </source>
</evidence>
<dbReference type="STRING" id="70448.A0A090LZ95"/>
<dbReference type="SUPFAM" id="SSF52540">
    <property type="entry name" value="P-loop containing nucleoside triphosphate hydrolases"/>
    <property type="match status" value="2"/>
</dbReference>
<accession>A0A090LZ95</accession>
<evidence type="ECO:0000259" key="5">
    <source>
        <dbReference type="PROSITE" id="PS50893"/>
    </source>
</evidence>
<dbReference type="InterPro" id="IPR003439">
    <property type="entry name" value="ABC_transporter-like_ATP-bd"/>
</dbReference>
<dbReference type="AlphaFoldDB" id="A0A090LZ95"/>
<dbReference type="PROSITE" id="PS00211">
    <property type="entry name" value="ABC_TRANSPORTER_1"/>
    <property type="match status" value="2"/>
</dbReference>
<protein>
    <submittedName>
        <fullName evidence="6">ABC transporter, conserved site</fullName>
    </submittedName>
</protein>
<dbReference type="InterPro" id="IPR017871">
    <property type="entry name" value="ABC_transporter-like_CS"/>
</dbReference>
<dbReference type="Gene3D" id="3.40.50.300">
    <property type="entry name" value="P-loop containing nucleotide triphosphate hydrolases"/>
    <property type="match status" value="3"/>
</dbReference>
<keyword evidence="2" id="KW-0547">Nucleotide-binding</keyword>
<dbReference type="GO" id="GO:0005524">
    <property type="term" value="F:ATP binding"/>
    <property type="evidence" value="ECO:0007669"/>
    <property type="project" value="UniProtKB-KW"/>
</dbReference>
<dbReference type="OrthoDB" id="2110130at2759"/>
<dbReference type="PANTHER" id="PTHR19211:SF14">
    <property type="entry name" value="ATP-BINDING CASSETTE SUB-FAMILY F MEMBER 1"/>
    <property type="match status" value="1"/>
</dbReference>
<sequence>MPCDALREVLDAGASTGRARGVAATWWAALTEAHDEETLRTVDETCARALGGETSDGDDVEACAESVWACAFVLGSETWAEVGRTREAVREARRRRRGAGDDGEVDDGETVEVETERAVEVDGGRCVRVGRTKESSLHASVSGALRRERDARMKELETRRRPTDENVVRSCVIAAFVDAFEDEDALEYVAGIVASDVEEVEGSFEDALGAVIDAYDLSVRVEDVCARLRAALDERASVEIRRTVAVTSSGEDGVRRLASVVKIGGDVSRRQNRDSSDAAASLVGGSGFWEQEQRKKQLEEEERMSAVAQANIDAVELKRRKREEKAAKARLKAREAQLEEEIRNMEQLAIDAAYSKGASSKLGSRDISVAEFSMPHPRGGDDLLEGTSLSLTHGRRYGLVGRNGCGKSTLLRLLARKRVPGVPADLRIMYVAQDSSDDLSMCDSTAIEVLVKSDTRREILTKQLKDLQEHDEASVDLAIEKRIRNICEELKAIGATDAEERARRILRGLQFDAKQMHRPVNALSGGWRMRVSLARALFVNPDCLLLDEPTNHLDLEACLWLEQYLCGAFDGRTLVVVSHDRSFLDTVCTDVICIMNKKVTAYAGSYSTYEAVRDEQNARQQKLFEEQQAKKKQMQKFVDKHLHKGTSSMFDDGNAKKAKEMAKKMERMGALGNDGKKWKLSYDGAQKELTAPEIETGQFRFTFPDPGMPLGPNECVQFRDVRFEYDGEDAKTLFSGLSMPFDLTTRIALVGRNGAGKSTLMKLITGALEPTSGNVFRSGKLRVAYVTQHHVDQLDLSMTALEYALHIGGHTRPSPEHEQDARRRLGRLGISGSLQTQTIASLSGGQRSRVAWAVASWEDPHLLLLDEPTNHLDYESVNALAEAVNAFPGGVVFVSHDEYFIKCIEKCETLEVTGDADPGVIRHADDFDAYKRKAIRALRRWT</sequence>
<name>A0A090LZ95_OSTTA</name>
<dbReference type="PROSITE" id="PS50893">
    <property type="entry name" value="ABC_TRANSPORTER_2"/>
    <property type="match status" value="2"/>
</dbReference>
<dbReference type="GO" id="GO:0016887">
    <property type="term" value="F:ATP hydrolysis activity"/>
    <property type="evidence" value="ECO:0007669"/>
    <property type="project" value="InterPro"/>
</dbReference>
<dbReference type="KEGG" id="ota:OT_ostta03g05140"/>
<organism evidence="6 7">
    <name type="scientific">Ostreococcus tauri</name>
    <name type="common">Marine green alga</name>
    <dbReference type="NCBI Taxonomy" id="70448"/>
    <lineage>
        <taxon>Eukaryota</taxon>
        <taxon>Viridiplantae</taxon>
        <taxon>Chlorophyta</taxon>
        <taxon>Mamiellophyceae</taxon>
        <taxon>Mamiellales</taxon>
        <taxon>Bathycoccaceae</taxon>
        <taxon>Ostreococcus</taxon>
    </lineage>
</organism>
<dbReference type="InterPro" id="IPR003593">
    <property type="entry name" value="AAA+_ATPase"/>
</dbReference>
<keyword evidence="1" id="KW-0677">Repeat</keyword>
<proteinExistence type="predicted"/>
<dbReference type="InterPro" id="IPR027417">
    <property type="entry name" value="P-loop_NTPase"/>
</dbReference>
<dbReference type="InParanoid" id="A0A090LZ95"/>
<dbReference type="FunFam" id="3.40.50.300:FF:000011">
    <property type="entry name" value="Putative ABC transporter ATP-binding component"/>
    <property type="match status" value="1"/>
</dbReference>
<feature type="domain" description="ABC transporter" evidence="5">
    <location>
        <begin position="716"/>
        <end position="937"/>
    </location>
</feature>
<dbReference type="PANTHER" id="PTHR19211">
    <property type="entry name" value="ATP-BINDING TRANSPORT PROTEIN-RELATED"/>
    <property type="match status" value="1"/>
</dbReference>
<dbReference type="Pfam" id="PF00005">
    <property type="entry name" value="ABC_tran"/>
    <property type="match status" value="2"/>
</dbReference>
<dbReference type="EMBL" id="CAID01000003">
    <property type="protein sequence ID" value="CEF97320.1"/>
    <property type="molecule type" value="Genomic_DNA"/>
</dbReference>
<gene>
    <name evidence="6" type="ORF">OT_ostta03g05140</name>
</gene>
<reference evidence="6 7" key="2">
    <citation type="journal article" date="2014" name="BMC Genomics">
        <title>An improved genome of the model marine alga Ostreococcus tauri unfolds by assessing Illumina de novo assemblies.</title>
        <authorList>
            <person name="Blanc-Mathieu R."/>
            <person name="Verhelst B."/>
            <person name="Derelle E."/>
            <person name="Rombauts S."/>
            <person name="Bouget F.Y."/>
            <person name="Carre I."/>
            <person name="Chateau A."/>
            <person name="Eyre-Walker A."/>
            <person name="Grimsley N."/>
            <person name="Moreau H."/>
            <person name="Piegu B."/>
            <person name="Rivals E."/>
            <person name="Schackwitz W."/>
            <person name="Van de Peer Y."/>
            <person name="Piganeau G."/>
        </authorList>
    </citation>
    <scope>NUCLEOTIDE SEQUENCE [LARGE SCALE GENOMIC DNA]</scope>
    <source>
        <strain evidence="7">OTTH 0595 / CCAP 157/2 / RCC745</strain>
    </source>
</reference>
<dbReference type="CDD" id="cd03221">
    <property type="entry name" value="ABCF_EF-3"/>
    <property type="match status" value="2"/>
</dbReference>
<evidence type="ECO:0000256" key="2">
    <source>
        <dbReference type="ARBA" id="ARBA00022741"/>
    </source>
</evidence>
<reference evidence="7" key="1">
    <citation type="journal article" date="2006" name="Proc. Natl. Acad. Sci. U.S.A.">
        <title>Genome analysis of the smallest free-living eukaryote Ostreococcus tauri unveils many unique features.</title>
        <authorList>
            <person name="Derelle E."/>
            <person name="Ferraz C."/>
            <person name="Rombauts S."/>
            <person name="Rouze P."/>
            <person name="Worden A.Z."/>
            <person name="Robbens S."/>
            <person name="Partensky F."/>
            <person name="Degroeve S."/>
            <person name="Echeynie S."/>
            <person name="Cooke R."/>
            <person name="Saeys Y."/>
            <person name="Wuyts J."/>
            <person name="Jabbari K."/>
            <person name="Bowler C."/>
            <person name="Panaud O."/>
            <person name="Piegu B."/>
            <person name="Ball S.G."/>
            <person name="Ral J.-P."/>
            <person name="Bouget F.-Y."/>
            <person name="Piganeau G."/>
            <person name="De Baets B."/>
            <person name="Picard A."/>
            <person name="Delseny M."/>
            <person name="Demaille J."/>
            <person name="Van de Peer Y."/>
            <person name="Moreau H."/>
        </authorList>
    </citation>
    <scope>NUCLEOTIDE SEQUENCE [LARGE SCALE GENOMIC DNA]</scope>
    <source>
        <strain evidence="7">OTTH 0595 / CCAP 157/2 / RCC745</strain>
    </source>
</reference>
<keyword evidence="4" id="KW-0175">Coiled coil</keyword>
<dbReference type="Proteomes" id="UP000009170">
    <property type="component" value="Unassembled WGS sequence"/>
</dbReference>